<dbReference type="GO" id="GO:0006397">
    <property type="term" value="P:mRNA processing"/>
    <property type="evidence" value="ECO:0007669"/>
    <property type="project" value="UniProtKB-KW"/>
</dbReference>
<comment type="function">
    <text evidence="12">Catalyzes the synthesis of dihydrouridine, a modified base found in the D-loop of most tRNAs. Specifically modifies U47 in cytoplasmic tRNAs.</text>
</comment>
<evidence type="ECO:0000256" key="5">
    <source>
        <dbReference type="ARBA" id="ARBA00022771"/>
    </source>
</evidence>
<keyword evidence="4 11" id="KW-0479">Metal-binding</keyword>
<evidence type="ECO:0000256" key="12">
    <source>
        <dbReference type="RuleBase" id="RU291113"/>
    </source>
</evidence>
<dbReference type="PANTHER" id="PTHR45846:SF1">
    <property type="entry name" value="TRNA-DIHYDROURIDINE(47) SYNTHASE [NAD(P)(+)]-LIKE"/>
    <property type="match status" value="1"/>
</dbReference>
<keyword evidence="12" id="KW-0520">NAD</keyword>
<dbReference type="FunCoup" id="L0P9U8">
    <property type="interactions" value="379"/>
</dbReference>
<evidence type="ECO:0000256" key="2">
    <source>
        <dbReference type="ARBA" id="ARBA00022143"/>
    </source>
</evidence>
<dbReference type="Proteomes" id="UP000010422">
    <property type="component" value="Unassembled WGS sequence"/>
</dbReference>
<evidence type="ECO:0000256" key="7">
    <source>
        <dbReference type="ARBA" id="ARBA00048266"/>
    </source>
</evidence>
<protein>
    <recommendedName>
        <fullName evidence="2 12">tRNA-dihydrouridine(47) synthase [NAD(P)(+)]</fullName>
        <ecNumber evidence="1 12">1.3.1.89</ecNumber>
    </recommendedName>
    <alternativeName>
        <fullName evidence="12">tRNA-dihydrouridine synthase 3</fullName>
    </alternativeName>
</protein>
<dbReference type="CDD" id="cd02801">
    <property type="entry name" value="DUS_like_FMN"/>
    <property type="match status" value="1"/>
</dbReference>
<evidence type="ECO:0000313" key="15">
    <source>
        <dbReference type="EMBL" id="CCJ29186.1"/>
    </source>
</evidence>
<dbReference type="InterPro" id="IPR035587">
    <property type="entry name" value="DUS-like_FMN-bd"/>
</dbReference>
<comment type="similarity">
    <text evidence="12">Belongs to the dus family. Dus3 subfamily.</text>
</comment>
<reference evidence="15 16" key="1">
    <citation type="journal article" date="2012" name="MBio">
        <title>De novo assembly of the Pneumocystis jirovecii genome from a single bronchoalveolar lavage fluid specimen from a patient.</title>
        <authorList>
            <person name="Cisse O.H."/>
            <person name="Pagni M."/>
            <person name="Hauser P.M."/>
        </authorList>
    </citation>
    <scope>NUCLEOTIDE SEQUENCE [LARGE SCALE GENOMIC DNA]</scope>
    <source>
        <strain evidence="15 16">SE8</strain>
    </source>
</reference>
<dbReference type="PANTHER" id="PTHR45846">
    <property type="entry name" value="TRNA-DIHYDROURIDINE(47) SYNTHASE [NAD(P)(+)]-LIKE"/>
    <property type="match status" value="1"/>
</dbReference>
<keyword evidence="6 11" id="KW-0862">Zinc</keyword>
<evidence type="ECO:0000256" key="3">
    <source>
        <dbReference type="ARBA" id="ARBA00022664"/>
    </source>
</evidence>
<comment type="caution">
    <text evidence="15">The sequence shown here is derived from an EMBL/GenBank/DDBJ whole genome shotgun (WGS) entry which is preliminary data.</text>
</comment>
<dbReference type="GO" id="GO:0003723">
    <property type="term" value="F:RNA binding"/>
    <property type="evidence" value="ECO:0007669"/>
    <property type="project" value="TreeGrafter"/>
</dbReference>
<organism evidence="16">
    <name type="scientific">Pneumocystis jirovecii</name>
    <name type="common">Human pneumocystis pneumonia agent</name>
    <dbReference type="NCBI Taxonomy" id="42068"/>
    <lineage>
        <taxon>Eukaryota</taxon>
        <taxon>Fungi</taxon>
        <taxon>Dikarya</taxon>
        <taxon>Ascomycota</taxon>
        <taxon>Taphrinomycotina</taxon>
        <taxon>Pneumocystomycetes</taxon>
        <taxon>Pneumocystaceae</taxon>
        <taxon>Pneumocystis</taxon>
    </lineage>
</organism>
<keyword evidence="5 11" id="KW-0863">Zinc-finger</keyword>
<evidence type="ECO:0000313" key="16">
    <source>
        <dbReference type="Proteomes" id="UP000010422"/>
    </source>
</evidence>
<dbReference type="SUPFAM" id="SSF90229">
    <property type="entry name" value="CCCH zinc finger"/>
    <property type="match status" value="1"/>
</dbReference>
<keyword evidence="12" id="KW-0288">FMN</keyword>
<dbReference type="EMBL" id="CAKM01000163">
    <property type="protein sequence ID" value="CCJ29186.1"/>
    <property type="molecule type" value="Genomic_DNA"/>
</dbReference>
<dbReference type="InterPro" id="IPR000571">
    <property type="entry name" value="Znf_CCCH"/>
</dbReference>
<dbReference type="VEuPathDB" id="FungiDB:PNEJI1_001458"/>
<dbReference type="Pfam" id="PF01207">
    <property type="entry name" value="Dus"/>
    <property type="match status" value="2"/>
</dbReference>
<evidence type="ECO:0000256" key="6">
    <source>
        <dbReference type="ARBA" id="ARBA00022833"/>
    </source>
</evidence>
<evidence type="ECO:0000256" key="1">
    <source>
        <dbReference type="ARBA" id="ARBA00012376"/>
    </source>
</evidence>
<dbReference type="GO" id="GO:0102265">
    <property type="term" value="F:tRNA-dihydrouridine47 synthase activity"/>
    <property type="evidence" value="ECO:0007669"/>
    <property type="project" value="UniProtKB-EC"/>
</dbReference>
<dbReference type="GO" id="GO:0008270">
    <property type="term" value="F:zinc ion binding"/>
    <property type="evidence" value="ECO:0007669"/>
    <property type="project" value="UniProtKB-KW"/>
</dbReference>
<evidence type="ECO:0000256" key="9">
    <source>
        <dbReference type="ARBA" id="ARBA00049447"/>
    </source>
</evidence>
<evidence type="ECO:0000259" key="14">
    <source>
        <dbReference type="PROSITE" id="PS50103"/>
    </source>
</evidence>
<dbReference type="Gene3D" id="3.20.20.70">
    <property type="entry name" value="Aldolase class I"/>
    <property type="match status" value="1"/>
</dbReference>
<keyword evidence="3" id="KW-0507">mRNA processing</keyword>
<dbReference type="Gene3D" id="4.10.1000.10">
    <property type="entry name" value="Zinc finger, CCCH-type"/>
    <property type="match status" value="1"/>
</dbReference>
<keyword evidence="12" id="KW-0521">NADP</keyword>
<dbReference type="InterPro" id="IPR013785">
    <property type="entry name" value="Aldolase_TIM"/>
</dbReference>
<comment type="catalytic activity">
    <reaction evidence="9">
        <text>a 5,6-dihydrouridine in mRNA + NADP(+) = a uridine in mRNA + NADPH + H(+)</text>
        <dbReference type="Rhea" id="RHEA:69855"/>
        <dbReference type="Rhea" id="RHEA-COMP:14658"/>
        <dbReference type="Rhea" id="RHEA-COMP:17789"/>
        <dbReference type="ChEBI" id="CHEBI:15378"/>
        <dbReference type="ChEBI" id="CHEBI:57783"/>
        <dbReference type="ChEBI" id="CHEBI:58349"/>
        <dbReference type="ChEBI" id="CHEBI:65315"/>
        <dbReference type="ChEBI" id="CHEBI:74443"/>
    </reaction>
    <physiologicalReaction direction="right-to-left" evidence="9">
        <dbReference type="Rhea" id="RHEA:69857"/>
    </physiologicalReaction>
</comment>
<feature type="zinc finger region" description="C3H1-type" evidence="11">
    <location>
        <begin position="93"/>
        <end position="121"/>
    </location>
</feature>
<keyword evidence="12" id="KW-0285">Flavoprotein</keyword>
<accession>L0P9U8</accession>
<dbReference type="STRING" id="1209962.L0P9U8"/>
<dbReference type="InParanoid" id="L0P9U8"/>
<comment type="cofactor">
    <cofactor evidence="12">
        <name>FMN</name>
        <dbReference type="ChEBI" id="CHEBI:58210"/>
    </cofactor>
</comment>
<comment type="catalytic activity">
    <reaction evidence="10">
        <text>5,6-dihydrouridine(47) in tRNA + NADP(+) = uridine(47) in tRNA + NADPH + H(+)</text>
        <dbReference type="Rhea" id="RHEA:53360"/>
        <dbReference type="Rhea" id="RHEA-COMP:13539"/>
        <dbReference type="Rhea" id="RHEA-COMP:13540"/>
        <dbReference type="ChEBI" id="CHEBI:15378"/>
        <dbReference type="ChEBI" id="CHEBI:57783"/>
        <dbReference type="ChEBI" id="CHEBI:58349"/>
        <dbReference type="ChEBI" id="CHEBI:65315"/>
        <dbReference type="ChEBI" id="CHEBI:74443"/>
        <dbReference type="EC" id="1.3.1.89"/>
    </reaction>
    <physiologicalReaction direction="right-to-left" evidence="10">
        <dbReference type="Rhea" id="RHEA:53362"/>
    </physiologicalReaction>
</comment>
<comment type="catalytic activity">
    <reaction evidence="8">
        <text>a 5,6-dihydrouridine in mRNA + NAD(+) = a uridine in mRNA + NADH + H(+)</text>
        <dbReference type="Rhea" id="RHEA:69851"/>
        <dbReference type="Rhea" id="RHEA-COMP:14658"/>
        <dbReference type="Rhea" id="RHEA-COMP:17789"/>
        <dbReference type="ChEBI" id="CHEBI:15378"/>
        <dbReference type="ChEBI" id="CHEBI:57540"/>
        <dbReference type="ChEBI" id="CHEBI:57945"/>
        <dbReference type="ChEBI" id="CHEBI:65315"/>
        <dbReference type="ChEBI" id="CHEBI:74443"/>
    </reaction>
    <physiologicalReaction direction="right-to-left" evidence="8">
        <dbReference type="Rhea" id="RHEA:69853"/>
    </physiologicalReaction>
</comment>
<dbReference type="GO" id="GO:0050660">
    <property type="term" value="F:flavin adenine dinucleotide binding"/>
    <property type="evidence" value="ECO:0007669"/>
    <property type="project" value="UniProtKB-UniRule"/>
</dbReference>
<feature type="compositionally biased region" description="Basic residues" evidence="13">
    <location>
        <begin position="75"/>
        <end position="85"/>
    </location>
</feature>
<dbReference type="GO" id="GO:0106414">
    <property type="term" value="F:mRNA dihydrouridine synthase activity"/>
    <property type="evidence" value="ECO:0007669"/>
    <property type="project" value="RHEA"/>
</dbReference>
<evidence type="ECO:0000256" key="11">
    <source>
        <dbReference type="PROSITE-ProRule" id="PRU00723"/>
    </source>
</evidence>
<sequence>MRKTHSGDLLDMSKLKNERNNIVRPGIAMIKPEYLKCITSYEKKIDELIDKNKEFSENNVSDMNDFSNSLEAPIKKRKKQRGQNKNRKIVLEKEIDQLCPYISADKQCQYGEDCKFIHSIEDYLSRKPDDIGKVCSVFDAKGWCASGWRCRWLNGHVLKPSLDTKTWRLIVDDNKAEIHKGDVLNKVSADFRKQLSRKLYLTPKSSSYLALLDEKLHLNSFDDHESENIDANTLKDVPVDNTEKKRICWKDRKILAPLTTVGNIPFRRICCSFGADVTYSEMIVSLPLLQGSKSEWALPRAHISERSELRNGRRGLFGAQICGSKLWQSIKATEVLANVCNEIDFIDLNCGCPIDLIYKQVKYSLLYLLKLRKKGAGSALLDSQTKMIKMLGGMTYVSNSIPITTKIRMGTKDSKPTAIKLISKLRRELNLSAVVLHARSRQQRYTKKADWEYIRQCASMISAVKKYDAYNEDYKENSEIGNPPYMAFIGNGDIYSWEDWEAAMASGVDTAMIARGALIKPWIFEEIESKKYIDKTSSQRLDILRQFCEYGLDYWGSDDFGVNTTRRFLCEFLSFFHRYVPVTMLEVLPPNIQDRPLAWQGRNELETLLASENSEDWVKISEMFLGKVKDNTFKFIPKHKSNSYEIEAEG</sequence>
<keyword evidence="12" id="KW-0560">Oxidoreductase</keyword>
<dbReference type="InterPro" id="IPR036855">
    <property type="entry name" value="Znf_CCCH_sf"/>
</dbReference>
<evidence type="ECO:0000256" key="10">
    <source>
        <dbReference type="ARBA" id="ARBA00049513"/>
    </source>
</evidence>
<dbReference type="Pfam" id="PF00642">
    <property type="entry name" value="zf-CCCH"/>
    <property type="match status" value="1"/>
</dbReference>
<feature type="domain" description="C3H1-type" evidence="14">
    <location>
        <begin position="93"/>
        <end position="121"/>
    </location>
</feature>
<dbReference type="AlphaFoldDB" id="L0P9U8"/>
<gene>
    <name evidence="15" type="ORF">PNEJI1_001458</name>
</gene>
<evidence type="ECO:0000256" key="13">
    <source>
        <dbReference type="SAM" id="MobiDB-lite"/>
    </source>
</evidence>
<comment type="catalytic activity">
    <reaction evidence="7">
        <text>5,6-dihydrouridine(47) in tRNA + NAD(+) = uridine(47) in tRNA + NADH + H(+)</text>
        <dbReference type="Rhea" id="RHEA:53364"/>
        <dbReference type="Rhea" id="RHEA-COMP:13539"/>
        <dbReference type="Rhea" id="RHEA-COMP:13540"/>
        <dbReference type="ChEBI" id="CHEBI:15378"/>
        <dbReference type="ChEBI" id="CHEBI:57540"/>
        <dbReference type="ChEBI" id="CHEBI:57945"/>
        <dbReference type="ChEBI" id="CHEBI:65315"/>
        <dbReference type="ChEBI" id="CHEBI:74443"/>
        <dbReference type="EC" id="1.3.1.89"/>
    </reaction>
    <physiologicalReaction direction="right-to-left" evidence="7">
        <dbReference type="Rhea" id="RHEA:53366"/>
    </physiologicalReaction>
</comment>
<name>L0P9U8_PNEJI</name>
<keyword evidence="12" id="KW-0819">tRNA processing</keyword>
<feature type="region of interest" description="Disordered" evidence="13">
    <location>
        <begin position="64"/>
        <end position="85"/>
    </location>
</feature>
<dbReference type="PROSITE" id="PS50103">
    <property type="entry name" value="ZF_C3H1"/>
    <property type="match status" value="1"/>
</dbReference>
<evidence type="ECO:0000256" key="8">
    <source>
        <dbReference type="ARBA" id="ARBA00048342"/>
    </source>
</evidence>
<evidence type="ECO:0000256" key="4">
    <source>
        <dbReference type="ARBA" id="ARBA00022723"/>
    </source>
</evidence>
<dbReference type="EC" id="1.3.1.89" evidence="1 12"/>
<proteinExistence type="inferred from homology"/>
<dbReference type="SUPFAM" id="SSF51395">
    <property type="entry name" value="FMN-linked oxidoreductases"/>
    <property type="match status" value="1"/>
</dbReference>